<dbReference type="EMBL" id="JANPWB010000009">
    <property type="protein sequence ID" value="KAJ1158277.1"/>
    <property type="molecule type" value="Genomic_DNA"/>
</dbReference>
<gene>
    <name evidence="2" type="ORF">NDU88_010970</name>
</gene>
<evidence type="ECO:0000256" key="1">
    <source>
        <dbReference type="SAM" id="MobiDB-lite"/>
    </source>
</evidence>
<dbReference type="AlphaFoldDB" id="A0AAV7S0U6"/>
<proteinExistence type="predicted"/>
<protein>
    <submittedName>
        <fullName evidence="2">Uncharacterized protein</fullName>
    </submittedName>
</protein>
<keyword evidence="3" id="KW-1185">Reference proteome</keyword>
<reference evidence="2" key="1">
    <citation type="journal article" date="2022" name="bioRxiv">
        <title>Sequencing and chromosome-scale assembly of the giantPleurodeles waltlgenome.</title>
        <authorList>
            <person name="Brown T."/>
            <person name="Elewa A."/>
            <person name="Iarovenko S."/>
            <person name="Subramanian E."/>
            <person name="Araus A.J."/>
            <person name="Petzold A."/>
            <person name="Susuki M."/>
            <person name="Suzuki K.-i.T."/>
            <person name="Hayashi T."/>
            <person name="Toyoda A."/>
            <person name="Oliveira C."/>
            <person name="Osipova E."/>
            <person name="Leigh N.D."/>
            <person name="Simon A."/>
            <person name="Yun M.H."/>
        </authorList>
    </citation>
    <scope>NUCLEOTIDE SEQUENCE</scope>
    <source>
        <strain evidence="2">20211129_DDA</strain>
        <tissue evidence="2">Liver</tissue>
    </source>
</reference>
<comment type="caution">
    <text evidence="2">The sequence shown here is derived from an EMBL/GenBank/DDBJ whole genome shotgun (WGS) entry which is preliminary data.</text>
</comment>
<feature type="region of interest" description="Disordered" evidence="1">
    <location>
        <begin position="1"/>
        <end position="70"/>
    </location>
</feature>
<name>A0AAV7S0U6_PLEWA</name>
<accession>A0AAV7S0U6</accession>
<organism evidence="2 3">
    <name type="scientific">Pleurodeles waltl</name>
    <name type="common">Iberian ribbed newt</name>
    <dbReference type="NCBI Taxonomy" id="8319"/>
    <lineage>
        <taxon>Eukaryota</taxon>
        <taxon>Metazoa</taxon>
        <taxon>Chordata</taxon>
        <taxon>Craniata</taxon>
        <taxon>Vertebrata</taxon>
        <taxon>Euteleostomi</taxon>
        <taxon>Amphibia</taxon>
        <taxon>Batrachia</taxon>
        <taxon>Caudata</taxon>
        <taxon>Salamandroidea</taxon>
        <taxon>Salamandridae</taxon>
        <taxon>Pleurodelinae</taxon>
        <taxon>Pleurodeles</taxon>
    </lineage>
</organism>
<feature type="compositionally biased region" description="Basic and acidic residues" evidence="1">
    <location>
        <begin position="61"/>
        <end position="70"/>
    </location>
</feature>
<evidence type="ECO:0000313" key="2">
    <source>
        <dbReference type="EMBL" id="KAJ1158277.1"/>
    </source>
</evidence>
<feature type="compositionally biased region" description="Basic and acidic residues" evidence="1">
    <location>
        <begin position="21"/>
        <end position="37"/>
    </location>
</feature>
<evidence type="ECO:0000313" key="3">
    <source>
        <dbReference type="Proteomes" id="UP001066276"/>
    </source>
</evidence>
<dbReference type="Proteomes" id="UP001066276">
    <property type="component" value="Chromosome 5"/>
</dbReference>
<sequence>MRNGSIRRTLPQNTPTPLCRGVDRRLDPGRRRSRVETKTAGPGEHTSEPPRFRRSVAQPGPERKKEEDEA</sequence>